<keyword evidence="8" id="KW-0067">ATP-binding</keyword>
<evidence type="ECO:0000256" key="11">
    <source>
        <dbReference type="SAM" id="Phobius"/>
    </source>
</evidence>
<dbReference type="Pfam" id="PF02518">
    <property type="entry name" value="HATPase_c"/>
    <property type="match status" value="1"/>
</dbReference>
<dbReference type="Pfam" id="PF00672">
    <property type="entry name" value="HAMP"/>
    <property type="match status" value="1"/>
</dbReference>
<evidence type="ECO:0000313" key="14">
    <source>
        <dbReference type="EMBL" id="TWU03851.1"/>
    </source>
</evidence>
<evidence type="ECO:0000259" key="13">
    <source>
        <dbReference type="PROSITE" id="PS50885"/>
    </source>
</evidence>
<dbReference type="InterPro" id="IPR004358">
    <property type="entry name" value="Sig_transdc_His_kin-like_C"/>
</dbReference>
<dbReference type="SUPFAM" id="SSF158472">
    <property type="entry name" value="HAMP domain-like"/>
    <property type="match status" value="1"/>
</dbReference>
<gene>
    <name evidence="14" type="primary">kinE_1</name>
    <name evidence="14" type="ORF">Pla100_07860</name>
</gene>
<dbReference type="SMART" id="SM00304">
    <property type="entry name" value="HAMP"/>
    <property type="match status" value="1"/>
</dbReference>
<dbReference type="Pfam" id="PF00512">
    <property type="entry name" value="HisKA"/>
    <property type="match status" value="1"/>
</dbReference>
<feature type="transmembrane region" description="Helical" evidence="11">
    <location>
        <begin position="348"/>
        <end position="371"/>
    </location>
</feature>
<organism evidence="14 15">
    <name type="scientific">Neorhodopirellula pilleata</name>
    <dbReference type="NCBI Taxonomy" id="2714738"/>
    <lineage>
        <taxon>Bacteria</taxon>
        <taxon>Pseudomonadati</taxon>
        <taxon>Planctomycetota</taxon>
        <taxon>Planctomycetia</taxon>
        <taxon>Pirellulales</taxon>
        <taxon>Pirellulaceae</taxon>
        <taxon>Neorhodopirellula</taxon>
    </lineage>
</organism>
<keyword evidence="5 14" id="KW-0808">Transferase</keyword>
<evidence type="ECO:0000256" key="3">
    <source>
        <dbReference type="ARBA" id="ARBA00012438"/>
    </source>
</evidence>
<keyword evidence="11" id="KW-1133">Transmembrane helix</keyword>
<feature type="transmembrane region" description="Helical" evidence="11">
    <location>
        <begin position="141"/>
        <end position="164"/>
    </location>
</feature>
<dbReference type="InterPro" id="IPR036890">
    <property type="entry name" value="HATPase_C_sf"/>
</dbReference>
<feature type="compositionally biased region" description="Polar residues" evidence="10">
    <location>
        <begin position="689"/>
        <end position="715"/>
    </location>
</feature>
<dbReference type="GO" id="GO:0000155">
    <property type="term" value="F:phosphorelay sensor kinase activity"/>
    <property type="evidence" value="ECO:0007669"/>
    <property type="project" value="InterPro"/>
</dbReference>
<dbReference type="InterPro" id="IPR003661">
    <property type="entry name" value="HisK_dim/P_dom"/>
</dbReference>
<dbReference type="EMBL" id="SJPM01000001">
    <property type="protein sequence ID" value="TWU03851.1"/>
    <property type="molecule type" value="Genomic_DNA"/>
</dbReference>
<dbReference type="PROSITE" id="PS50885">
    <property type="entry name" value="HAMP"/>
    <property type="match status" value="1"/>
</dbReference>
<evidence type="ECO:0000256" key="6">
    <source>
        <dbReference type="ARBA" id="ARBA00022741"/>
    </source>
</evidence>
<comment type="subcellular location">
    <subcellularLocation>
        <location evidence="2">Membrane</location>
    </subcellularLocation>
</comment>
<dbReference type="CDD" id="cd00082">
    <property type="entry name" value="HisKA"/>
    <property type="match status" value="1"/>
</dbReference>
<dbReference type="InterPro" id="IPR003594">
    <property type="entry name" value="HATPase_dom"/>
</dbReference>
<dbReference type="CDD" id="cd06225">
    <property type="entry name" value="HAMP"/>
    <property type="match status" value="1"/>
</dbReference>
<sequence>MPGCDRLEYATSEALGRHWVFPIPTLSDSRIADRLEGVTRMFHAIKGQGGRQMRKLRISSRLKGRFRRSPSEAFTEGGPTGDSKPGNPLRLAQAGTTAPPNGGIADNSLGPHRSKASDSAISRRGTPVTGLLQRYTIRGKLLFGIVMLVATIITLTLVGLAGFYRYQALADAISTRATELPLATDLSQWAARARDSNASICQMKSREGMIDSSVLATSDQQLERLHFDQAMLELNLIWSRYGDAIGLSCSICDGPVSRHAQTIQSDELAAMLIDTEEQQDSLVAIGQTIHELDRQRQDPRAQAVYQQTGCNELAEVLDHLVEQCNEHLDLIHGQMAQSSDHVRSQHRFGIACAWIAFLVASLVTFVMVIYFQMMVIGPFSNLVSSARMVACGQYENTIDLGSDDEIGELAAILNQMTDRFRRSLAHIQELVQQQDEEIKIRSREVIRNEQLASVGFLAAGFAHEINNPMAAIAWSAEALESRVSELQMLAPENRLMDDEMMESLQESLQRIEGEAYRCKSITERMLSFSRVGQVEREMIDVVPLVKDVVDLIGTLGKYRCQDVSVTGLEELIAYANSQEIRQVVLNLLTNAMESVDEDGRVVVELKHDGDFASIRVRDTGCGMSNEVMQHLFEPFYTRRRDGSGTGLGLSISYRIVCQHGGQLIPRSEGIGKGTEMELRLPTEPVAPPSAQQPLRQMNQTPWRETSRAASTPQAA</sequence>
<dbReference type="SUPFAM" id="SSF55874">
    <property type="entry name" value="ATPase domain of HSP90 chaperone/DNA topoisomerase II/histidine kinase"/>
    <property type="match status" value="1"/>
</dbReference>
<dbReference type="PANTHER" id="PTHR43065:SF46">
    <property type="entry name" value="C4-DICARBOXYLATE TRANSPORT SENSOR PROTEIN DCTB"/>
    <property type="match status" value="1"/>
</dbReference>
<keyword evidence="4" id="KW-0597">Phosphoprotein</keyword>
<keyword evidence="11" id="KW-0812">Transmembrane</keyword>
<dbReference type="SUPFAM" id="SSF47384">
    <property type="entry name" value="Homodimeric domain of signal transducing histidine kinase"/>
    <property type="match status" value="1"/>
</dbReference>
<comment type="caution">
    <text evidence="14">The sequence shown here is derived from an EMBL/GenBank/DDBJ whole genome shotgun (WGS) entry which is preliminary data.</text>
</comment>
<dbReference type="InterPro" id="IPR003660">
    <property type="entry name" value="HAMP_dom"/>
</dbReference>
<evidence type="ECO:0000256" key="2">
    <source>
        <dbReference type="ARBA" id="ARBA00004370"/>
    </source>
</evidence>
<dbReference type="EC" id="2.7.13.3" evidence="3"/>
<accession>A0A5C6AWK8</accession>
<dbReference type="PRINTS" id="PR00344">
    <property type="entry name" value="BCTRLSENSOR"/>
</dbReference>
<dbReference type="GO" id="GO:0016020">
    <property type="term" value="C:membrane"/>
    <property type="evidence" value="ECO:0007669"/>
    <property type="project" value="UniProtKB-SubCell"/>
</dbReference>
<proteinExistence type="predicted"/>
<evidence type="ECO:0000256" key="5">
    <source>
        <dbReference type="ARBA" id="ARBA00022679"/>
    </source>
</evidence>
<keyword evidence="6" id="KW-0547">Nucleotide-binding</keyword>
<dbReference type="PROSITE" id="PS50109">
    <property type="entry name" value="HIS_KIN"/>
    <property type="match status" value="1"/>
</dbReference>
<dbReference type="InterPro" id="IPR005467">
    <property type="entry name" value="His_kinase_dom"/>
</dbReference>
<dbReference type="InterPro" id="IPR036097">
    <property type="entry name" value="HisK_dim/P_sf"/>
</dbReference>
<name>A0A5C6AWK8_9BACT</name>
<evidence type="ECO:0000256" key="7">
    <source>
        <dbReference type="ARBA" id="ARBA00022777"/>
    </source>
</evidence>
<evidence type="ECO:0000313" key="15">
    <source>
        <dbReference type="Proteomes" id="UP000316213"/>
    </source>
</evidence>
<evidence type="ECO:0000256" key="10">
    <source>
        <dbReference type="SAM" id="MobiDB-lite"/>
    </source>
</evidence>
<keyword evidence="7 14" id="KW-0418">Kinase</keyword>
<feature type="region of interest" description="Disordered" evidence="10">
    <location>
        <begin position="677"/>
        <end position="715"/>
    </location>
</feature>
<evidence type="ECO:0000256" key="9">
    <source>
        <dbReference type="ARBA" id="ARBA00023012"/>
    </source>
</evidence>
<evidence type="ECO:0000256" key="8">
    <source>
        <dbReference type="ARBA" id="ARBA00022840"/>
    </source>
</evidence>
<reference evidence="14 15" key="1">
    <citation type="submission" date="2019-02" db="EMBL/GenBank/DDBJ databases">
        <title>Deep-cultivation of Planctomycetes and their phenomic and genomic characterization uncovers novel biology.</title>
        <authorList>
            <person name="Wiegand S."/>
            <person name="Jogler M."/>
            <person name="Boedeker C."/>
            <person name="Pinto D."/>
            <person name="Vollmers J."/>
            <person name="Rivas-Marin E."/>
            <person name="Kohn T."/>
            <person name="Peeters S.H."/>
            <person name="Heuer A."/>
            <person name="Rast P."/>
            <person name="Oberbeckmann S."/>
            <person name="Bunk B."/>
            <person name="Jeske O."/>
            <person name="Meyerdierks A."/>
            <person name="Storesund J.E."/>
            <person name="Kallscheuer N."/>
            <person name="Luecker S."/>
            <person name="Lage O.M."/>
            <person name="Pohl T."/>
            <person name="Merkel B.J."/>
            <person name="Hornburger P."/>
            <person name="Mueller R.-W."/>
            <person name="Bruemmer F."/>
            <person name="Labrenz M."/>
            <person name="Spormann A.M."/>
            <person name="Op Den Camp H."/>
            <person name="Overmann J."/>
            <person name="Amann R."/>
            <person name="Jetten M.S.M."/>
            <person name="Mascher T."/>
            <person name="Medema M.H."/>
            <person name="Devos D.P."/>
            <person name="Kaster A.-K."/>
            <person name="Ovreas L."/>
            <person name="Rohde M."/>
            <person name="Galperin M.Y."/>
            <person name="Jogler C."/>
        </authorList>
    </citation>
    <scope>NUCLEOTIDE SEQUENCE [LARGE SCALE GENOMIC DNA]</scope>
    <source>
        <strain evidence="14 15">Pla100</strain>
    </source>
</reference>
<dbReference type="Gene3D" id="1.10.287.130">
    <property type="match status" value="1"/>
</dbReference>
<dbReference type="Proteomes" id="UP000316213">
    <property type="component" value="Unassembled WGS sequence"/>
</dbReference>
<comment type="catalytic activity">
    <reaction evidence="1">
        <text>ATP + protein L-histidine = ADP + protein N-phospho-L-histidine.</text>
        <dbReference type="EC" id="2.7.13.3"/>
    </reaction>
</comment>
<feature type="region of interest" description="Disordered" evidence="10">
    <location>
        <begin position="65"/>
        <end position="122"/>
    </location>
</feature>
<feature type="domain" description="Histidine kinase" evidence="12">
    <location>
        <begin position="460"/>
        <end position="684"/>
    </location>
</feature>
<dbReference type="Gene3D" id="3.30.565.10">
    <property type="entry name" value="Histidine kinase-like ATPase, C-terminal domain"/>
    <property type="match status" value="1"/>
</dbReference>
<protein>
    <recommendedName>
        <fullName evidence="3">histidine kinase</fullName>
        <ecNumber evidence="3">2.7.13.3</ecNumber>
    </recommendedName>
</protein>
<evidence type="ECO:0000256" key="1">
    <source>
        <dbReference type="ARBA" id="ARBA00000085"/>
    </source>
</evidence>
<dbReference type="SMART" id="SM00388">
    <property type="entry name" value="HisKA"/>
    <property type="match status" value="1"/>
</dbReference>
<keyword evidence="15" id="KW-1185">Reference proteome</keyword>
<keyword evidence="9" id="KW-0902">Two-component regulatory system</keyword>
<feature type="domain" description="HAMP" evidence="13">
    <location>
        <begin position="373"/>
        <end position="425"/>
    </location>
</feature>
<evidence type="ECO:0000259" key="12">
    <source>
        <dbReference type="PROSITE" id="PS50109"/>
    </source>
</evidence>
<evidence type="ECO:0000256" key="4">
    <source>
        <dbReference type="ARBA" id="ARBA00022553"/>
    </source>
</evidence>
<dbReference type="SMART" id="SM00387">
    <property type="entry name" value="HATPase_c"/>
    <property type="match status" value="1"/>
</dbReference>
<dbReference type="AlphaFoldDB" id="A0A5C6AWK8"/>
<dbReference type="PANTHER" id="PTHR43065">
    <property type="entry name" value="SENSOR HISTIDINE KINASE"/>
    <property type="match status" value="1"/>
</dbReference>
<dbReference type="Gene3D" id="6.10.340.10">
    <property type="match status" value="1"/>
</dbReference>
<keyword evidence="11" id="KW-0472">Membrane</keyword>
<dbReference type="GO" id="GO:0005524">
    <property type="term" value="F:ATP binding"/>
    <property type="evidence" value="ECO:0007669"/>
    <property type="project" value="UniProtKB-KW"/>
</dbReference>